<gene>
    <name evidence="1" type="ORF">WKR92_12940</name>
</gene>
<sequence length="41" mass="4436">MGAGDTLLAPPWEYVRKGTVDVRMVSVAALSMALIDASWQE</sequence>
<protein>
    <submittedName>
        <fullName evidence="1">Uncharacterized protein</fullName>
    </submittedName>
</protein>
<accession>A0ABV5CK29</accession>
<proteinExistence type="predicted"/>
<comment type="caution">
    <text evidence="1">The sequence shown here is derived from an EMBL/GenBank/DDBJ whole genome shotgun (WGS) entry which is preliminary data.</text>
</comment>
<evidence type="ECO:0000313" key="1">
    <source>
        <dbReference type="EMBL" id="MFB5946732.1"/>
    </source>
</evidence>
<dbReference type="RefSeq" id="WP_375558261.1">
    <property type="nucleotide sequence ID" value="NZ_JBBVGT010000003.1"/>
</dbReference>
<evidence type="ECO:0000313" key="2">
    <source>
        <dbReference type="Proteomes" id="UP001580928"/>
    </source>
</evidence>
<reference evidence="1 2" key="1">
    <citation type="submission" date="2024-04" db="EMBL/GenBank/DDBJ databases">
        <title>Albibacterium profundi sp. nov., isolated from sediment of the Challenger Deep of Mariana Trench.</title>
        <authorList>
            <person name="Wang Y."/>
        </authorList>
    </citation>
    <scope>NUCLEOTIDE SEQUENCE [LARGE SCALE GENOMIC DNA]</scope>
    <source>
        <strain evidence="1 2">RHL897</strain>
    </source>
</reference>
<organism evidence="1 2">
    <name type="scientific">Albibacterium profundi</name>
    <dbReference type="NCBI Taxonomy" id="3134906"/>
    <lineage>
        <taxon>Bacteria</taxon>
        <taxon>Pseudomonadati</taxon>
        <taxon>Bacteroidota</taxon>
        <taxon>Sphingobacteriia</taxon>
        <taxon>Sphingobacteriales</taxon>
        <taxon>Sphingobacteriaceae</taxon>
        <taxon>Albibacterium</taxon>
    </lineage>
</organism>
<name>A0ABV5CK29_9SPHI</name>
<dbReference type="EMBL" id="JBBVGT010000003">
    <property type="protein sequence ID" value="MFB5946732.1"/>
    <property type="molecule type" value="Genomic_DNA"/>
</dbReference>
<dbReference type="Proteomes" id="UP001580928">
    <property type="component" value="Unassembled WGS sequence"/>
</dbReference>
<keyword evidence="2" id="KW-1185">Reference proteome</keyword>